<feature type="domain" description="Reverse transcriptase" evidence="1">
    <location>
        <begin position="1"/>
        <end position="136"/>
    </location>
</feature>
<dbReference type="Proteomes" id="UP000479190">
    <property type="component" value="Unassembled WGS sequence"/>
</dbReference>
<dbReference type="InterPro" id="IPR000477">
    <property type="entry name" value="RT_dom"/>
</dbReference>
<keyword evidence="3" id="KW-1185">Reference proteome</keyword>
<dbReference type="Pfam" id="PF00078">
    <property type="entry name" value="RVT_1"/>
    <property type="match status" value="1"/>
</dbReference>
<gene>
    <name evidence="2" type="ORF">TBRA_LOCUS9287</name>
</gene>
<name>A0A6H5INY1_9HYME</name>
<proteinExistence type="predicted"/>
<accession>A0A6H5INY1</accession>
<protein>
    <recommendedName>
        <fullName evidence="1">Reverse transcriptase domain-containing protein</fullName>
    </recommendedName>
</protein>
<dbReference type="PANTHER" id="PTHR33332">
    <property type="entry name" value="REVERSE TRANSCRIPTASE DOMAIN-CONTAINING PROTEIN"/>
    <property type="match status" value="1"/>
</dbReference>
<sequence length="274" mass="30299">MDDVGNLTDFRAYTSGVPQGSTPAPILFAVYIDSLTRIFRHCASTHMMFADNLQIYLQCPPSEINSTIAKLNEEAQSVANWAHDNGLMLNISKTKAILFAFDQNLMRIPWDLCSRIVLEGTEIRFEDCVKNLGLSMYRSLSWRNHVSVISSRVHGVLHRLRSAAGFLPADIKKILVNTVCCKSSFLNDLDIMTTLPQATTISINSFIFSSPNFSAPHTTFCSSSTAVTSSITTARASTMIFSTRRRLSAAPRAGPFSTLRQRRRRITSSHGAGA</sequence>
<evidence type="ECO:0000313" key="3">
    <source>
        <dbReference type="Proteomes" id="UP000479190"/>
    </source>
</evidence>
<organism evidence="2 3">
    <name type="scientific">Trichogramma brassicae</name>
    <dbReference type="NCBI Taxonomy" id="86971"/>
    <lineage>
        <taxon>Eukaryota</taxon>
        <taxon>Metazoa</taxon>
        <taxon>Ecdysozoa</taxon>
        <taxon>Arthropoda</taxon>
        <taxon>Hexapoda</taxon>
        <taxon>Insecta</taxon>
        <taxon>Pterygota</taxon>
        <taxon>Neoptera</taxon>
        <taxon>Endopterygota</taxon>
        <taxon>Hymenoptera</taxon>
        <taxon>Apocrita</taxon>
        <taxon>Proctotrupomorpha</taxon>
        <taxon>Chalcidoidea</taxon>
        <taxon>Trichogrammatidae</taxon>
        <taxon>Trichogramma</taxon>
    </lineage>
</organism>
<reference evidence="2 3" key="1">
    <citation type="submission" date="2020-02" db="EMBL/GenBank/DDBJ databases">
        <authorList>
            <person name="Ferguson B K."/>
        </authorList>
    </citation>
    <scope>NUCLEOTIDE SEQUENCE [LARGE SCALE GENOMIC DNA]</scope>
</reference>
<feature type="non-terminal residue" evidence="2">
    <location>
        <position position="274"/>
    </location>
</feature>
<evidence type="ECO:0000259" key="1">
    <source>
        <dbReference type="PROSITE" id="PS50878"/>
    </source>
</evidence>
<dbReference type="OrthoDB" id="7693421at2759"/>
<dbReference type="PROSITE" id="PS50878">
    <property type="entry name" value="RT_POL"/>
    <property type="match status" value="1"/>
</dbReference>
<evidence type="ECO:0000313" key="2">
    <source>
        <dbReference type="EMBL" id="CAB0037460.1"/>
    </source>
</evidence>
<dbReference type="AlphaFoldDB" id="A0A6H5INY1"/>
<dbReference type="EMBL" id="CADCXV010000855">
    <property type="protein sequence ID" value="CAB0037460.1"/>
    <property type="molecule type" value="Genomic_DNA"/>
</dbReference>